<dbReference type="InterPro" id="IPR042174">
    <property type="entry name" value="RecF_2"/>
</dbReference>
<evidence type="ECO:0000256" key="8">
    <source>
        <dbReference type="ARBA" id="ARBA00023125"/>
    </source>
</evidence>
<sequence length="378" mass="42512">MPDAGVTAQRTTEHRLRDVHVEKFRNLVEADLRLGSRWTIIAGDNGAGKSALLEAIYCLSRGEGFRPGNVTQLVRHGEADFLVRGVIASDDTVVGRLAVVRGRSGLRLRVNGEDERSIATFARHLPVLVITTEGQRLLTDGPGGRRALVNWGVFHVEHRFAGLWQQYRRVLRQRNLALRRGDRRTVRAWAPSLTDLGQQVREHHEAYLERLLPYWEAIAADFLPTMRLEWRYHPGWRRDETLAESLTRQSDQEERLGYTLAGPHRADFRLRAEGHDAQYVLSRGQQKLAVIALKLAQLELQGGEGPQRPLVLVDDLVAELDVRHRGAVLDRLAAMNIQAVLTAIDPMTLPARVAGDSSDARMFHVEQGNVTEVVQYPG</sequence>
<dbReference type="HAMAP" id="MF_00365">
    <property type="entry name" value="RecF"/>
    <property type="match status" value="1"/>
</dbReference>
<protein>
    <recommendedName>
        <fullName evidence="3">DNA replication and repair protein RecF</fullName>
    </recommendedName>
</protein>
<dbReference type="AlphaFoldDB" id="A0A5B8R8L7"/>
<dbReference type="EMBL" id="MN079094">
    <property type="protein sequence ID" value="QEA05076.1"/>
    <property type="molecule type" value="Genomic_DNA"/>
</dbReference>
<gene>
    <name evidence="10" type="primary">recF</name>
    <name evidence="10" type="ORF">KBTEX_01395</name>
</gene>
<evidence type="ECO:0000256" key="1">
    <source>
        <dbReference type="ARBA" id="ARBA00004496"/>
    </source>
</evidence>
<reference evidence="10" key="1">
    <citation type="submission" date="2019-06" db="EMBL/GenBank/DDBJ databases">
        <authorList>
            <person name="Murdoch R.W."/>
            <person name="Fathepure B."/>
        </authorList>
    </citation>
    <scope>NUCLEOTIDE SEQUENCE</scope>
</reference>
<dbReference type="GO" id="GO:0006302">
    <property type="term" value="P:double-strand break repair"/>
    <property type="evidence" value="ECO:0007669"/>
    <property type="project" value="TreeGrafter"/>
</dbReference>
<dbReference type="InterPro" id="IPR027417">
    <property type="entry name" value="P-loop_NTPase"/>
</dbReference>
<proteinExistence type="inferred from homology"/>
<dbReference type="Gene3D" id="1.20.1050.90">
    <property type="entry name" value="RecF/RecN/SMC, N-terminal domain"/>
    <property type="match status" value="1"/>
</dbReference>
<keyword evidence="8" id="KW-0238">DNA-binding</keyword>
<dbReference type="GO" id="GO:0000731">
    <property type="term" value="P:DNA synthesis involved in DNA repair"/>
    <property type="evidence" value="ECO:0007669"/>
    <property type="project" value="TreeGrafter"/>
</dbReference>
<dbReference type="GO" id="GO:0005524">
    <property type="term" value="F:ATP binding"/>
    <property type="evidence" value="ECO:0007669"/>
    <property type="project" value="UniProtKB-KW"/>
</dbReference>
<comment type="similarity">
    <text evidence="2">Belongs to the RecF family.</text>
</comment>
<keyword evidence="5" id="KW-0235">DNA replication</keyword>
<dbReference type="GO" id="GO:0003697">
    <property type="term" value="F:single-stranded DNA binding"/>
    <property type="evidence" value="ECO:0007669"/>
    <property type="project" value="InterPro"/>
</dbReference>
<keyword evidence="4" id="KW-0963">Cytoplasm</keyword>
<dbReference type="PROSITE" id="PS00618">
    <property type="entry name" value="RECF_2"/>
    <property type="match status" value="1"/>
</dbReference>
<organism evidence="10">
    <name type="scientific">uncultured organism</name>
    <dbReference type="NCBI Taxonomy" id="155900"/>
    <lineage>
        <taxon>unclassified sequences</taxon>
        <taxon>environmental samples</taxon>
    </lineage>
</organism>
<dbReference type="SUPFAM" id="SSF52540">
    <property type="entry name" value="P-loop containing nucleoside triphosphate hydrolases"/>
    <property type="match status" value="1"/>
</dbReference>
<dbReference type="InterPro" id="IPR001238">
    <property type="entry name" value="DNA-binding_RecF"/>
</dbReference>
<comment type="subcellular location">
    <subcellularLocation>
        <location evidence="1">Cytoplasm</location>
    </subcellularLocation>
</comment>
<dbReference type="Gene3D" id="3.40.50.300">
    <property type="entry name" value="P-loop containing nucleotide triphosphate hydrolases"/>
    <property type="match status" value="1"/>
</dbReference>
<evidence type="ECO:0000256" key="3">
    <source>
        <dbReference type="ARBA" id="ARBA00020170"/>
    </source>
</evidence>
<evidence type="ECO:0000259" key="9">
    <source>
        <dbReference type="Pfam" id="PF02463"/>
    </source>
</evidence>
<evidence type="ECO:0000313" key="10">
    <source>
        <dbReference type="EMBL" id="QEA05076.1"/>
    </source>
</evidence>
<dbReference type="PANTHER" id="PTHR32182">
    <property type="entry name" value="DNA REPLICATION AND REPAIR PROTEIN RECF"/>
    <property type="match status" value="1"/>
</dbReference>
<evidence type="ECO:0000256" key="5">
    <source>
        <dbReference type="ARBA" id="ARBA00022705"/>
    </source>
</evidence>
<dbReference type="NCBIfam" id="TIGR00611">
    <property type="entry name" value="recf"/>
    <property type="match status" value="1"/>
</dbReference>
<dbReference type="Pfam" id="PF02463">
    <property type="entry name" value="SMC_N"/>
    <property type="match status" value="1"/>
</dbReference>
<keyword evidence="7" id="KW-0067">ATP-binding</keyword>
<name>A0A5B8R8L7_9ZZZZ</name>
<evidence type="ECO:0000256" key="6">
    <source>
        <dbReference type="ARBA" id="ARBA00022741"/>
    </source>
</evidence>
<evidence type="ECO:0000256" key="2">
    <source>
        <dbReference type="ARBA" id="ARBA00008016"/>
    </source>
</evidence>
<dbReference type="GO" id="GO:0006260">
    <property type="term" value="P:DNA replication"/>
    <property type="evidence" value="ECO:0007669"/>
    <property type="project" value="UniProtKB-KW"/>
</dbReference>
<keyword evidence="6" id="KW-0547">Nucleotide-binding</keyword>
<dbReference type="InterPro" id="IPR018078">
    <property type="entry name" value="DNA-binding_RecF_CS"/>
</dbReference>
<dbReference type="PANTHER" id="PTHR32182:SF0">
    <property type="entry name" value="DNA REPLICATION AND REPAIR PROTEIN RECF"/>
    <property type="match status" value="1"/>
</dbReference>
<dbReference type="InterPro" id="IPR003395">
    <property type="entry name" value="RecF/RecN/SMC_N"/>
</dbReference>
<feature type="domain" description="RecF/RecN/SMC N-terminal" evidence="9">
    <location>
        <begin position="16"/>
        <end position="348"/>
    </location>
</feature>
<accession>A0A5B8R8L7</accession>
<evidence type="ECO:0000256" key="4">
    <source>
        <dbReference type="ARBA" id="ARBA00022490"/>
    </source>
</evidence>
<evidence type="ECO:0000256" key="7">
    <source>
        <dbReference type="ARBA" id="ARBA00022840"/>
    </source>
</evidence>